<sequence length="116" mass="12373">MLERRMRIWLLIALLSLGQFFAFLPTQVEAAATAPLNSFSVHLDTACHSGCAISTDAMESHGAHTLTGHCLGCGLPGAYLPLPTGFEPDTPSPVLRIETPSIVVFAPFRPPISTIS</sequence>
<gene>
    <name evidence="1" type="ORF">PSQ90_03180</name>
</gene>
<name>A0ABY7YYP7_9HYPH</name>
<accession>A0ABY7YYP7</accession>
<proteinExistence type="predicted"/>
<dbReference type="RefSeq" id="WP_282212000.1">
    <property type="nucleotide sequence ID" value="NZ_CP118247.1"/>
</dbReference>
<evidence type="ECO:0000313" key="1">
    <source>
        <dbReference type="EMBL" id="WDR06486.1"/>
    </source>
</evidence>
<reference evidence="1 2" key="1">
    <citation type="submission" date="2023-02" db="EMBL/GenBank/DDBJ databases">
        <title>Devosia chondri sp. nov., isolated from the phycosphere of marine algae.</title>
        <authorList>
            <person name="Kim J.M."/>
            <person name="Lee J.K."/>
            <person name="Choi B.J."/>
            <person name="Bayburt H."/>
            <person name="Jeon C.O."/>
        </authorList>
    </citation>
    <scope>NUCLEOTIDE SEQUENCE [LARGE SCALE GENOMIC DNA]</scope>
    <source>
        <strain evidence="1 2">G2-5</strain>
    </source>
</reference>
<protein>
    <recommendedName>
        <fullName evidence="3">DUF2946 domain-containing protein</fullName>
    </recommendedName>
</protein>
<dbReference type="Proteomes" id="UP001222118">
    <property type="component" value="Chromosome"/>
</dbReference>
<dbReference type="EMBL" id="CP118247">
    <property type="protein sequence ID" value="WDR06486.1"/>
    <property type="molecule type" value="Genomic_DNA"/>
</dbReference>
<evidence type="ECO:0000313" key="2">
    <source>
        <dbReference type="Proteomes" id="UP001222118"/>
    </source>
</evidence>
<keyword evidence="2" id="KW-1185">Reference proteome</keyword>
<organism evidence="1 2">
    <name type="scientific">Devosia rhodophyticola</name>
    <dbReference type="NCBI Taxonomy" id="3026423"/>
    <lineage>
        <taxon>Bacteria</taxon>
        <taxon>Pseudomonadati</taxon>
        <taxon>Pseudomonadota</taxon>
        <taxon>Alphaproteobacteria</taxon>
        <taxon>Hyphomicrobiales</taxon>
        <taxon>Devosiaceae</taxon>
        <taxon>Devosia</taxon>
    </lineage>
</organism>
<evidence type="ECO:0008006" key="3">
    <source>
        <dbReference type="Google" id="ProtNLM"/>
    </source>
</evidence>